<dbReference type="InterPro" id="IPR027417">
    <property type="entry name" value="P-loop_NTPase"/>
</dbReference>
<evidence type="ECO:0000256" key="2">
    <source>
        <dbReference type="ARBA" id="ARBA00022840"/>
    </source>
</evidence>
<dbReference type="FunFam" id="3.40.50.300:FF:000640">
    <property type="entry name" value="MoxR family ATPase"/>
    <property type="match status" value="1"/>
</dbReference>
<dbReference type="EMBL" id="DYUK01000205">
    <property type="protein sequence ID" value="HJG80638.1"/>
    <property type="molecule type" value="Genomic_DNA"/>
</dbReference>
<dbReference type="GO" id="GO:0016887">
    <property type="term" value="F:ATP hydrolysis activity"/>
    <property type="evidence" value="ECO:0007669"/>
    <property type="project" value="InterPro"/>
</dbReference>
<feature type="compositionally biased region" description="Low complexity" evidence="4">
    <location>
        <begin position="21"/>
        <end position="56"/>
    </location>
</feature>
<keyword evidence="2" id="KW-0067">ATP-binding</keyword>
<protein>
    <submittedName>
        <fullName evidence="6">MoxR family ATPase</fullName>
    </submittedName>
</protein>
<dbReference type="InterPro" id="IPR050764">
    <property type="entry name" value="CbbQ/NirQ/NorQ/GpvN"/>
</dbReference>
<organism evidence="6 7">
    <name type="scientific">Brevibacterium senegalense</name>
    <dbReference type="NCBI Taxonomy" id="1033736"/>
    <lineage>
        <taxon>Bacteria</taxon>
        <taxon>Bacillati</taxon>
        <taxon>Actinomycetota</taxon>
        <taxon>Actinomycetes</taxon>
        <taxon>Micrococcales</taxon>
        <taxon>Brevibacteriaceae</taxon>
        <taxon>Brevibacterium</taxon>
    </lineage>
</organism>
<evidence type="ECO:0000256" key="3">
    <source>
        <dbReference type="ARBA" id="ARBA00061607"/>
    </source>
</evidence>
<reference evidence="6" key="1">
    <citation type="journal article" date="2021" name="PeerJ">
        <title>Extensive microbial diversity within the chicken gut microbiome revealed by metagenomics and culture.</title>
        <authorList>
            <person name="Gilroy R."/>
            <person name="Ravi A."/>
            <person name="Getino M."/>
            <person name="Pursley I."/>
            <person name="Horton D.L."/>
            <person name="Alikhan N.F."/>
            <person name="Baker D."/>
            <person name="Gharbi K."/>
            <person name="Hall N."/>
            <person name="Watson M."/>
            <person name="Adriaenssens E.M."/>
            <person name="Foster-Nyarko E."/>
            <person name="Jarju S."/>
            <person name="Secka A."/>
            <person name="Antonio M."/>
            <person name="Oren A."/>
            <person name="Chaudhuri R.R."/>
            <person name="La Ragione R."/>
            <person name="Hildebrand F."/>
            <person name="Pallen M.J."/>
        </authorList>
    </citation>
    <scope>NUCLEOTIDE SEQUENCE</scope>
    <source>
        <strain evidence="6">ChiGjej5B5-7349</strain>
    </source>
</reference>
<keyword evidence="1" id="KW-0547">Nucleotide-binding</keyword>
<evidence type="ECO:0000259" key="5">
    <source>
        <dbReference type="SMART" id="SM00382"/>
    </source>
</evidence>
<evidence type="ECO:0000256" key="1">
    <source>
        <dbReference type="ARBA" id="ARBA00022741"/>
    </source>
</evidence>
<dbReference type="InterPro" id="IPR041628">
    <property type="entry name" value="ChlI/MoxR_AAA_lid"/>
</dbReference>
<dbReference type="Proteomes" id="UP000784435">
    <property type="component" value="Unassembled WGS sequence"/>
</dbReference>
<reference evidence="6" key="2">
    <citation type="submission" date="2021-09" db="EMBL/GenBank/DDBJ databases">
        <authorList>
            <person name="Gilroy R."/>
        </authorList>
    </citation>
    <scope>NUCLEOTIDE SEQUENCE</scope>
    <source>
        <strain evidence="6">ChiGjej5B5-7349</strain>
    </source>
</reference>
<dbReference type="InterPro" id="IPR003593">
    <property type="entry name" value="AAA+_ATPase"/>
</dbReference>
<feature type="region of interest" description="Disordered" evidence="4">
    <location>
        <begin position="1"/>
        <end position="94"/>
    </location>
</feature>
<comment type="caution">
    <text evidence="6">The sequence shown here is derived from an EMBL/GenBank/DDBJ whole genome shotgun (WGS) entry which is preliminary data.</text>
</comment>
<sequence>MTVPPQHPQQPGQPPQPGQPGQPQYAQPQQPGHAQPGQTQPGQPQPGQAPHAQPQTPSQPGQHHAPVNHGGQQFAPPRDGQHAAPPEEALTLTDEDARLRDVLLRVRTETGKAVVGQTAAVDGILIALLVQGHVLLEGVPGVAKTLLVRTIAQCLDLDSQRVQFTPDLMPGDVTGSMIYDAKSGDFSFREGPVFTNLLVADEINRTPPKTQSALLEAMEERQVTVDGATRRLTEPFLVAATQNPVEYEGTYPLPEAQLDRFLFKLVLDLPDRDTEFTILSRHAHGFDSHRLRAAGIERVAGPDELLAAGARAAQVHCAPEVIAYIVDIVQATRRAPSLALGVSPRGATRLLAAAQAQAWLSGRGYITPDDVKSLVPATFRHRIALRPEAQMEGADVDRVLASIVESVHVPR</sequence>
<evidence type="ECO:0000256" key="4">
    <source>
        <dbReference type="SAM" id="MobiDB-lite"/>
    </source>
</evidence>
<dbReference type="SUPFAM" id="SSF52540">
    <property type="entry name" value="P-loop containing nucleoside triphosphate hydrolases"/>
    <property type="match status" value="1"/>
</dbReference>
<accession>A0A921SPA8</accession>
<comment type="similarity">
    <text evidence="3">Belongs to the MoxR family.</text>
</comment>
<dbReference type="GO" id="GO:0005524">
    <property type="term" value="F:ATP binding"/>
    <property type="evidence" value="ECO:0007669"/>
    <property type="project" value="UniProtKB-KW"/>
</dbReference>
<evidence type="ECO:0000313" key="7">
    <source>
        <dbReference type="Proteomes" id="UP000784435"/>
    </source>
</evidence>
<dbReference type="Pfam" id="PF07726">
    <property type="entry name" value="AAA_3"/>
    <property type="match status" value="1"/>
</dbReference>
<dbReference type="SUPFAM" id="SSF81995">
    <property type="entry name" value="beta-sandwich domain of Sec23/24"/>
    <property type="match status" value="1"/>
</dbReference>
<gene>
    <name evidence="6" type="ORF">K8V08_09535</name>
</gene>
<dbReference type="CDD" id="cd00009">
    <property type="entry name" value="AAA"/>
    <property type="match status" value="1"/>
</dbReference>
<proteinExistence type="inferred from homology"/>
<dbReference type="Gene3D" id="3.40.50.300">
    <property type="entry name" value="P-loop containing nucleotide triphosphate hydrolases"/>
    <property type="match status" value="1"/>
</dbReference>
<name>A0A921SPA8_9MICO</name>
<dbReference type="AlphaFoldDB" id="A0A921SPA8"/>
<dbReference type="InterPro" id="IPR011703">
    <property type="entry name" value="ATPase_AAA-3"/>
</dbReference>
<evidence type="ECO:0000313" key="6">
    <source>
        <dbReference type="EMBL" id="HJG80638.1"/>
    </source>
</evidence>
<feature type="compositionally biased region" description="Pro residues" evidence="4">
    <location>
        <begin position="1"/>
        <end position="20"/>
    </location>
</feature>
<feature type="domain" description="AAA+ ATPase" evidence="5">
    <location>
        <begin position="130"/>
        <end position="271"/>
    </location>
</feature>
<dbReference type="PANTHER" id="PTHR42759">
    <property type="entry name" value="MOXR FAMILY PROTEIN"/>
    <property type="match status" value="1"/>
</dbReference>
<dbReference type="SMART" id="SM00382">
    <property type="entry name" value="AAA"/>
    <property type="match status" value="1"/>
</dbReference>
<dbReference type="PANTHER" id="PTHR42759:SF1">
    <property type="entry name" value="MAGNESIUM-CHELATASE SUBUNIT CHLD"/>
    <property type="match status" value="1"/>
</dbReference>
<dbReference type="Gene3D" id="1.10.8.80">
    <property type="entry name" value="Magnesium chelatase subunit I, C-Terminal domain"/>
    <property type="match status" value="1"/>
</dbReference>
<dbReference type="Pfam" id="PF17863">
    <property type="entry name" value="AAA_lid_2"/>
    <property type="match status" value="1"/>
</dbReference>